<gene>
    <name evidence="2" type="ORF">VE01_07508</name>
</gene>
<reference evidence="2 3" key="1">
    <citation type="submission" date="2016-03" db="EMBL/GenBank/DDBJ databases">
        <title>Comparative genomics of Pseudogymnoascus destructans, the fungus causing white-nose syndrome of bats.</title>
        <authorList>
            <person name="Palmer J.M."/>
            <person name="Drees K.P."/>
            <person name="Foster J.T."/>
            <person name="Lindner D.L."/>
        </authorList>
    </citation>
    <scope>NUCLEOTIDE SEQUENCE [LARGE SCALE GENOMIC DNA]</scope>
    <source>
        <strain evidence="2 3">UAMH 10579</strain>
    </source>
</reference>
<feature type="compositionally biased region" description="Basic and acidic residues" evidence="1">
    <location>
        <begin position="360"/>
        <end position="379"/>
    </location>
</feature>
<dbReference type="InterPro" id="IPR028364">
    <property type="entry name" value="Ribosomal_uL1/biogenesis"/>
</dbReference>
<dbReference type="CDD" id="cd00403">
    <property type="entry name" value="Ribosomal_L1"/>
    <property type="match status" value="1"/>
</dbReference>
<dbReference type="Proteomes" id="UP000091956">
    <property type="component" value="Unassembled WGS sequence"/>
</dbReference>
<dbReference type="InterPro" id="IPR023674">
    <property type="entry name" value="Ribosomal_uL1-like"/>
</dbReference>
<reference evidence="3" key="2">
    <citation type="journal article" date="2018" name="Nat. Commun.">
        <title>Extreme sensitivity to ultraviolet light in the fungal pathogen causing white-nose syndrome of bats.</title>
        <authorList>
            <person name="Palmer J.M."/>
            <person name="Drees K.P."/>
            <person name="Foster J.T."/>
            <person name="Lindner D.L."/>
        </authorList>
    </citation>
    <scope>NUCLEOTIDE SEQUENCE [LARGE SCALE GENOMIC DNA]</scope>
    <source>
        <strain evidence="3">UAMH 10579</strain>
    </source>
</reference>
<evidence type="ECO:0000313" key="3">
    <source>
        <dbReference type="Proteomes" id="UP000091956"/>
    </source>
</evidence>
<dbReference type="EMBL" id="KV460239">
    <property type="protein sequence ID" value="OBT94914.1"/>
    <property type="molecule type" value="Genomic_DNA"/>
</dbReference>
<dbReference type="Pfam" id="PF00687">
    <property type="entry name" value="Ribosomal_L1"/>
    <property type="match status" value="1"/>
</dbReference>
<dbReference type="AlphaFoldDB" id="A0A1B8GGG4"/>
<organism evidence="2 3">
    <name type="scientific">Pseudogymnoascus verrucosus</name>
    <dbReference type="NCBI Taxonomy" id="342668"/>
    <lineage>
        <taxon>Eukaryota</taxon>
        <taxon>Fungi</taxon>
        <taxon>Dikarya</taxon>
        <taxon>Ascomycota</taxon>
        <taxon>Pezizomycotina</taxon>
        <taxon>Leotiomycetes</taxon>
        <taxon>Thelebolales</taxon>
        <taxon>Thelebolaceae</taxon>
        <taxon>Pseudogymnoascus</taxon>
    </lineage>
</organism>
<dbReference type="OrthoDB" id="10251727at2759"/>
<accession>A0A1B8GGG4</accession>
<evidence type="ECO:0000256" key="1">
    <source>
        <dbReference type="SAM" id="MobiDB-lite"/>
    </source>
</evidence>
<proteinExistence type="predicted"/>
<dbReference type="InterPro" id="IPR016095">
    <property type="entry name" value="Ribosomal_uL1_3-a/b-sand"/>
</dbReference>
<dbReference type="STRING" id="342668.A0A1B8GGG4"/>
<evidence type="ECO:0000313" key="2">
    <source>
        <dbReference type="EMBL" id="OBT94914.1"/>
    </source>
</evidence>
<name>A0A1B8GGG4_9PEZI</name>
<feature type="region of interest" description="Disordered" evidence="1">
    <location>
        <begin position="38"/>
        <end position="61"/>
    </location>
</feature>
<sequence length="407" mass="45135">MAPKSTTLTTKVQTGSPYQLNSAQTLKASKALIKHIKTSEKGTAEKSGKRDLLAGDDEEDSDDLDQIPIWLNITTKKHIVDTKRLKPGKIALPHSLNSSPTSTICLITADPQRAYKDIVASPAFPAELRARITRVIGLKKIKAKYHQYEAQRQLFAEHDFFLADDRIITQLPKTLGKTFYKTTTKRPIPVNMQAPAPRAEGKRVPKAQRESAEKVLIEPKLLAKEVEKSLSGALVALSPSTQTSVRIAAAGWKAQDVAENVEAAVKEIIEKFVPQKWRGVRALHIKGPTTAALPIWLADELWVDENDVLEDEVEETEEVAEANIGKKRKRVAGEEETEESKTDKKAKKEKKVLPESNDNNLDKEIALRKEKLKKQKSEAAKSVVDELPIPAAAKAEKSKSKKRKASD</sequence>
<evidence type="ECO:0008006" key="4">
    <source>
        <dbReference type="Google" id="ProtNLM"/>
    </source>
</evidence>
<feature type="compositionally biased region" description="Basic and acidic residues" evidence="1">
    <location>
        <begin position="38"/>
        <end position="53"/>
    </location>
</feature>
<dbReference type="SUPFAM" id="SSF56808">
    <property type="entry name" value="Ribosomal protein L1"/>
    <property type="match status" value="1"/>
</dbReference>
<dbReference type="GeneID" id="28840894"/>
<keyword evidence="3" id="KW-1185">Reference proteome</keyword>
<feature type="region of interest" description="Disordered" evidence="1">
    <location>
        <begin position="315"/>
        <end position="407"/>
    </location>
</feature>
<protein>
    <recommendedName>
        <fullName evidence="4">Electron transfer flavoprotein alpha-subunit</fullName>
    </recommendedName>
</protein>
<dbReference type="RefSeq" id="XP_018128647.1">
    <property type="nucleotide sequence ID" value="XM_018276942.2"/>
</dbReference>
<dbReference type="Gene3D" id="3.40.50.790">
    <property type="match status" value="1"/>
</dbReference>